<dbReference type="FunFam" id="3.40.50.300:FF:000326">
    <property type="entry name" value="P-loop containing nucleoside triphosphate hydrolase"/>
    <property type="match status" value="1"/>
</dbReference>
<feature type="region of interest" description="Disordered" evidence="6">
    <location>
        <begin position="373"/>
        <end position="482"/>
    </location>
</feature>
<feature type="compositionally biased region" description="Basic and acidic residues" evidence="6">
    <location>
        <begin position="762"/>
        <end position="779"/>
    </location>
</feature>
<dbReference type="GO" id="GO:0016787">
    <property type="term" value="F:hydrolase activity"/>
    <property type="evidence" value="ECO:0007669"/>
    <property type="project" value="UniProtKB-KW"/>
</dbReference>
<dbReference type="Gene3D" id="3.40.50.300">
    <property type="entry name" value="P-loop containing nucleotide triphosphate hydrolases"/>
    <property type="match status" value="2"/>
</dbReference>
<feature type="compositionally biased region" description="Basic and acidic residues" evidence="6">
    <location>
        <begin position="787"/>
        <end position="807"/>
    </location>
</feature>
<feature type="compositionally biased region" description="Basic and acidic residues" evidence="6">
    <location>
        <begin position="565"/>
        <end position="578"/>
    </location>
</feature>
<proteinExistence type="predicted"/>
<dbReference type="SUPFAM" id="SSF49879">
    <property type="entry name" value="SMAD/FHA domain"/>
    <property type="match status" value="1"/>
</dbReference>
<dbReference type="Gene3D" id="2.60.200.20">
    <property type="match status" value="1"/>
</dbReference>
<dbReference type="InterPro" id="IPR047187">
    <property type="entry name" value="SF1_C_Upf1"/>
</dbReference>
<dbReference type="GO" id="GO:0005694">
    <property type="term" value="C:chromosome"/>
    <property type="evidence" value="ECO:0007669"/>
    <property type="project" value="UniProtKB-ARBA"/>
</dbReference>
<evidence type="ECO:0000256" key="1">
    <source>
        <dbReference type="ARBA" id="ARBA00022741"/>
    </source>
</evidence>
<gene>
    <name evidence="8" type="ORF">EAG_14497</name>
</gene>
<dbReference type="OMA" id="LCFIQGP"/>
<evidence type="ECO:0000259" key="7">
    <source>
        <dbReference type="PROSITE" id="PS50006"/>
    </source>
</evidence>
<evidence type="ECO:0000256" key="3">
    <source>
        <dbReference type="ARBA" id="ARBA00022806"/>
    </source>
</evidence>
<dbReference type="Proteomes" id="UP000000311">
    <property type="component" value="Unassembled WGS sequence"/>
</dbReference>
<dbReference type="SMART" id="SM00240">
    <property type="entry name" value="FHA"/>
    <property type="match status" value="1"/>
</dbReference>
<organism evidence="9">
    <name type="scientific">Camponotus floridanus</name>
    <name type="common">Florida carpenter ant</name>
    <dbReference type="NCBI Taxonomy" id="104421"/>
    <lineage>
        <taxon>Eukaryota</taxon>
        <taxon>Metazoa</taxon>
        <taxon>Ecdysozoa</taxon>
        <taxon>Arthropoda</taxon>
        <taxon>Hexapoda</taxon>
        <taxon>Insecta</taxon>
        <taxon>Pterygota</taxon>
        <taxon>Neoptera</taxon>
        <taxon>Endopterygota</taxon>
        <taxon>Hymenoptera</taxon>
        <taxon>Apocrita</taxon>
        <taxon>Aculeata</taxon>
        <taxon>Formicoidea</taxon>
        <taxon>Formicidae</taxon>
        <taxon>Formicinae</taxon>
        <taxon>Camponotus</taxon>
    </lineage>
</organism>
<evidence type="ECO:0000313" key="9">
    <source>
        <dbReference type="Proteomes" id="UP000000311"/>
    </source>
</evidence>
<keyword evidence="4" id="KW-0067">ATP-binding</keyword>
<dbReference type="OrthoDB" id="2285229at2759"/>
<keyword evidence="9" id="KW-1185">Reference proteome</keyword>
<dbReference type="InParanoid" id="E2APV2"/>
<dbReference type="InterPro" id="IPR000253">
    <property type="entry name" value="FHA_dom"/>
</dbReference>
<dbReference type="InterPro" id="IPR041679">
    <property type="entry name" value="DNA2/NAM7-like_C"/>
</dbReference>
<keyword evidence="2" id="KW-0378">Hydrolase</keyword>
<evidence type="ECO:0000256" key="5">
    <source>
        <dbReference type="SAM" id="Coils"/>
    </source>
</evidence>
<dbReference type="InterPro" id="IPR008984">
    <property type="entry name" value="SMAD_FHA_dom_sf"/>
</dbReference>
<reference evidence="8 9" key="1">
    <citation type="journal article" date="2010" name="Science">
        <title>Genomic comparison of the ants Camponotus floridanus and Harpegnathos saltator.</title>
        <authorList>
            <person name="Bonasio R."/>
            <person name="Zhang G."/>
            <person name="Ye C."/>
            <person name="Mutti N.S."/>
            <person name="Fang X."/>
            <person name="Qin N."/>
            <person name="Donahue G."/>
            <person name="Yang P."/>
            <person name="Li Q."/>
            <person name="Li C."/>
            <person name="Zhang P."/>
            <person name="Huang Z."/>
            <person name="Berger S.L."/>
            <person name="Reinberg D."/>
            <person name="Wang J."/>
            <person name="Liebig J."/>
        </authorList>
    </citation>
    <scope>NUCLEOTIDE SEQUENCE [LARGE SCALE GENOMIC DNA]</scope>
    <source>
        <strain evidence="9">C129</strain>
    </source>
</reference>
<feature type="region of interest" description="Disordered" evidence="6">
    <location>
        <begin position="603"/>
        <end position="626"/>
    </location>
</feature>
<keyword evidence="1" id="KW-0547">Nucleotide-binding</keyword>
<evidence type="ECO:0000256" key="6">
    <source>
        <dbReference type="SAM" id="MobiDB-lite"/>
    </source>
</evidence>
<feature type="region of interest" description="Disordered" evidence="6">
    <location>
        <begin position="759"/>
        <end position="811"/>
    </location>
</feature>
<dbReference type="Pfam" id="PF13087">
    <property type="entry name" value="AAA_12"/>
    <property type="match status" value="1"/>
</dbReference>
<feature type="coiled-coil region" evidence="5">
    <location>
        <begin position="1249"/>
        <end position="1283"/>
    </location>
</feature>
<feature type="compositionally biased region" description="Low complexity" evidence="6">
    <location>
        <begin position="426"/>
        <end position="438"/>
    </location>
</feature>
<name>E2APV2_CAMFO</name>
<feature type="region of interest" description="Disordered" evidence="6">
    <location>
        <begin position="565"/>
        <end position="584"/>
    </location>
</feature>
<feature type="compositionally biased region" description="Polar residues" evidence="6">
    <location>
        <begin position="398"/>
        <end position="407"/>
    </location>
</feature>
<dbReference type="GO" id="GO:0006369">
    <property type="term" value="P:termination of RNA polymerase II transcription"/>
    <property type="evidence" value="ECO:0007669"/>
    <property type="project" value="TreeGrafter"/>
</dbReference>
<dbReference type="InterPro" id="IPR027417">
    <property type="entry name" value="P-loop_NTPase"/>
</dbReference>
<dbReference type="CDD" id="cd00060">
    <property type="entry name" value="FHA"/>
    <property type="match status" value="1"/>
</dbReference>
<dbReference type="GO" id="GO:0004386">
    <property type="term" value="F:helicase activity"/>
    <property type="evidence" value="ECO:0007669"/>
    <property type="project" value="UniProtKB-KW"/>
</dbReference>
<dbReference type="Pfam" id="PF00498">
    <property type="entry name" value="FHA"/>
    <property type="match status" value="1"/>
</dbReference>
<dbReference type="STRING" id="104421.E2APV2"/>
<protein>
    <submittedName>
        <fullName evidence="8">Helicase sen1</fullName>
    </submittedName>
</protein>
<dbReference type="InterPro" id="IPR045055">
    <property type="entry name" value="DNA2/NAM7-like"/>
</dbReference>
<dbReference type="GO" id="GO:0001147">
    <property type="term" value="F:transcription termination site sequence-specific DNA binding"/>
    <property type="evidence" value="ECO:0007669"/>
    <property type="project" value="TreeGrafter"/>
</dbReference>
<dbReference type="EMBL" id="GL441581">
    <property type="protein sequence ID" value="EFN64578.1"/>
    <property type="molecule type" value="Genomic_DNA"/>
</dbReference>
<evidence type="ECO:0000313" key="8">
    <source>
        <dbReference type="EMBL" id="EFN64578.1"/>
    </source>
</evidence>
<evidence type="ECO:0000256" key="2">
    <source>
        <dbReference type="ARBA" id="ARBA00022801"/>
    </source>
</evidence>
<dbReference type="GO" id="GO:0005524">
    <property type="term" value="F:ATP binding"/>
    <property type="evidence" value="ECO:0007669"/>
    <property type="project" value="UniProtKB-KW"/>
</dbReference>
<dbReference type="PROSITE" id="PS50006">
    <property type="entry name" value="FHA_DOMAIN"/>
    <property type="match status" value="1"/>
</dbReference>
<accession>E2APV2</accession>
<feature type="domain" description="FHA" evidence="7">
    <location>
        <begin position="1"/>
        <end position="69"/>
    </location>
</feature>
<keyword evidence="5" id="KW-0175">Coiled coil</keyword>
<dbReference type="PANTHER" id="PTHR10887">
    <property type="entry name" value="DNA2/NAM7 HELICASE FAMILY"/>
    <property type="match status" value="1"/>
</dbReference>
<sequence>MFGKKKELKRPRPVGDLEQYSCGRGKENMIICLSLLVSRRHCLFVRDSGDLYITDLGSSNGIYVNRVLQNSHQMVKLYENDIIGLGCANIDPKDNTFYTYKVCVIESSTTNNSVETESHIMDMEIEDDIEIIHTSLVQDKKNQNIKDHKSATYLDNNKLNFNAKMDIIIDGNNKEESDNTNRTINKIDIKENISSNIDTTNDALNPSKNSNFICSENQIIIVEDEQTEDDEEASIDVNMTRDASLIKLKKIKYEPKTRFSEIDVIDLSDDEEEVFPCSQLFDIKYEENTENDSEIKRQYINNDDQNIEKIDLDIDDEVIFLTDSEDEDNPWLERLSRSQLLNEDKKFDPNIIVKNEIDLGIWQENDVLNRNTDNFKKSENSNNNLLMTETEPMDINDVDSSNKSTLKNIDDTNINIDDNSKKSENNNKNNNNNNLLTTETKEMDINDVGPSNKSNLKNIDDINTNIDDNSKKSENNNNNNNNNNLLIMETKVMDINDVEPSNKSTLKITSDTNKRKTNIVLSTELDKQIEGMKQKSVVRKSVTTLKRLIPIIEPLNLPARRNRVNCKDKAQKDTEKSPSKLRKKKKILELEGKVNDNFYIKKQKHHEKPSTSTADCHSSNETKAISKDQKKMIIEKRKIKLKEIAEEKKKLSIKNDKNIKRRTAKAIAKVSLKNRGDFLINEQEPSTSKSFVEKSVNLPKSNNQGKERLTDIANMLKTSSISKTQKSYQKNVSKNTVNDIATSLKQSLQLNNTNAIQVSKNSKKDSKVIDSKKSKEKKGSSNKKIRKSNESVKISERDRLTEHDPTVQKENLSSNIVKSNFKSKKKKKVTFLEKSEIREYEIDQCNSLKKLVGKDAPIPPNKLRTPPTSAEWSPKLEEFLFYIFKWNPVWLEEQRYLKGDPPIVPQSELQTMKLSYDSYKQYYKIVMPLLLLEIWCAMTKEFEMIEKNKQRATMMCSVVENPTCTPIPSTNLFLTTLKLEVLVKKEDLNKVHPIYGDLVCIEYITNTYKKQNVNRIFAYVTNMQQMIITNFTLYNQELIKYVKNPYAILTYTLLTRPLQHDFPVNRVQRIRTVMYLRANIRMVQALQYLPQSPISNLILNPKIEEYQLPPMDEQFTCSSLVTRDNLNPKQMEAVYKVTKTVLKKENKLCFIQGPPGTGKSKVIVNLVSQILYSEHTNRKTLRILICAPSNAAIDEIVLRLLNVRSKLKKNRFNMVRIGRMESMHLMAKPISVTELGKRHLTKISQEAVYSDNTEELAILEAKINSLKAELSSLQQKDEDKKKEIRRRLMETLMRYELVKCGKPINEFSSKDRTKYQRMAENIILTGADIIACTLSSCYTNQMESIFGGYKERISVCIVDEATQSCEAETLIPLMLGVKTLVLVGDPNQLPATVLSQRAKKLKLDQSVFSRIQNVFTSQQNNPIIMLNMQYRMDYAISYWPNKYFYDGKLKNSIDFRMKFPFHSYRILDHNFKQNEDKFSNTIEAEFIAKTILAMLTFTNWENVNPISLGVLTPYNNQRTLVLNKINEKISSIPDNLRNKISFEVNTVDSFQGQERDIIIMSCVRSHGIGFLSDRQRLCVALTRAKYSLILCGNFNTFLKDKMWNALLSDAKSRGVLCRVDAHAAPVFIRQFIIK</sequence>
<dbReference type="InterPro" id="IPR041677">
    <property type="entry name" value="DNA2/NAM7_AAA_11"/>
</dbReference>
<dbReference type="PANTHER" id="PTHR10887:SF495">
    <property type="entry name" value="HELICASE SENATAXIN ISOFORM X1-RELATED"/>
    <property type="match status" value="1"/>
</dbReference>
<dbReference type="CDD" id="cd18042">
    <property type="entry name" value="DEXXQc_SETX"/>
    <property type="match status" value="1"/>
</dbReference>
<dbReference type="SUPFAM" id="SSF52540">
    <property type="entry name" value="P-loop containing nucleoside triphosphate hydrolases"/>
    <property type="match status" value="1"/>
</dbReference>
<dbReference type="CDD" id="cd18808">
    <property type="entry name" value="SF1_C_Upf1"/>
    <property type="match status" value="1"/>
</dbReference>
<dbReference type="GO" id="GO:0016604">
    <property type="term" value="C:nuclear body"/>
    <property type="evidence" value="ECO:0007669"/>
    <property type="project" value="TreeGrafter"/>
</dbReference>
<keyword evidence="3 8" id="KW-0347">Helicase</keyword>
<evidence type="ECO:0000256" key="4">
    <source>
        <dbReference type="ARBA" id="ARBA00022840"/>
    </source>
</evidence>
<dbReference type="Pfam" id="PF13086">
    <property type="entry name" value="AAA_11"/>
    <property type="match status" value="1"/>
</dbReference>